<feature type="transmembrane region" description="Helical" evidence="1">
    <location>
        <begin position="63"/>
        <end position="84"/>
    </location>
</feature>
<dbReference type="EMBL" id="JBHFGJ010000001">
    <property type="protein sequence ID" value="MFB2651853.1"/>
    <property type="molecule type" value="Genomic_DNA"/>
</dbReference>
<evidence type="ECO:0000313" key="2">
    <source>
        <dbReference type="EMBL" id="MFB2651853.1"/>
    </source>
</evidence>
<sequence length="402" mass="45689">MTSGEIAFYYTFFSVLAVQQVLEMGVGFTLKQHIAHAFKMDENGWVQESKSSIKGILDFSIKWYFAISIFIFLGVGYFGVHFFSTIESDVDWKSPWKLLIALTAIFVNLIPFQLIIEGCQDQIVLYRSQLISSVINSITLVISITAGLGLYSIAISVATSNFILYFLLYTSVKDKYEGFLSLKSKSTFKSVFVLIWPMLSKLSITWILGYFFWNSFNLVSIKELPLELAGKFALTLSFALAGYNIVSVVVNSQTTIFSAYISSGELKKALVIFNKSNIISIVILISGYGLYFLLSIFTPDFYIFNKTLSLEYTLYIFVYFLLLLPVTNQANFARCLKKEPYFYLSLCSNLTVPIAFYLVCTITNEPDFKFLIFLSICFLTWSTYIFNNAVKRLVSTDESLII</sequence>
<name>A0ABV4VRP3_9GAMM</name>
<evidence type="ECO:0008006" key="4">
    <source>
        <dbReference type="Google" id="ProtNLM"/>
    </source>
</evidence>
<keyword evidence="1" id="KW-0472">Membrane</keyword>
<feature type="transmembrane region" description="Helical" evidence="1">
    <location>
        <begin position="312"/>
        <end position="330"/>
    </location>
</feature>
<feature type="transmembrane region" description="Helical" evidence="1">
    <location>
        <begin position="191"/>
        <end position="213"/>
    </location>
</feature>
<gene>
    <name evidence="2" type="ORF">ACE02L_03785</name>
</gene>
<reference evidence="2 3" key="1">
    <citation type="submission" date="2024-09" db="EMBL/GenBank/DDBJ databases">
        <authorList>
            <person name="Zhang Y."/>
        </authorList>
    </citation>
    <scope>NUCLEOTIDE SEQUENCE [LARGE SCALE GENOMIC DNA]</scope>
    <source>
        <strain evidence="2 3">SH314</strain>
    </source>
</reference>
<accession>A0ABV4VRP3</accession>
<protein>
    <recommendedName>
        <fullName evidence="4">Polysaccharide biosynthesis protein</fullName>
    </recommendedName>
</protein>
<proteinExistence type="predicted"/>
<feature type="transmembrane region" description="Helical" evidence="1">
    <location>
        <begin position="370"/>
        <end position="390"/>
    </location>
</feature>
<keyword evidence="1" id="KW-1133">Transmembrane helix</keyword>
<feature type="transmembrane region" description="Helical" evidence="1">
    <location>
        <begin position="123"/>
        <end position="144"/>
    </location>
</feature>
<keyword evidence="3" id="KW-1185">Reference proteome</keyword>
<dbReference type="Proteomes" id="UP001576726">
    <property type="component" value="Unassembled WGS sequence"/>
</dbReference>
<keyword evidence="1" id="KW-0812">Transmembrane</keyword>
<organism evidence="2 3">
    <name type="scientific">Shewanella seohaensis</name>
    <dbReference type="NCBI Taxonomy" id="755175"/>
    <lineage>
        <taxon>Bacteria</taxon>
        <taxon>Pseudomonadati</taxon>
        <taxon>Pseudomonadota</taxon>
        <taxon>Gammaproteobacteria</taxon>
        <taxon>Alteromonadales</taxon>
        <taxon>Shewanellaceae</taxon>
        <taxon>Shewanella</taxon>
    </lineage>
</organism>
<dbReference type="RefSeq" id="WP_374918436.1">
    <property type="nucleotide sequence ID" value="NZ_JBHFGJ010000001.1"/>
</dbReference>
<evidence type="ECO:0000256" key="1">
    <source>
        <dbReference type="SAM" id="Phobius"/>
    </source>
</evidence>
<feature type="transmembrane region" description="Helical" evidence="1">
    <location>
        <begin position="96"/>
        <end position="116"/>
    </location>
</feature>
<feature type="transmembrane region" description="Helical" evidence="1">
    <location>
        <begin position="278"/>
        <end position="297"/>
    </location>
</feature>
<feature type="transmembrane region" description="Helical" evidence="1">
    <location>
        <begin position="342"/>
        <end position="364"/>
    </location>
</feature>
<evidence type="ECO:0000313" key="3">
    <source>
        <dbReference type="Proteomes" id="UP001576726"/>
    </source>
</evidence>
<comment type="caution">
    <text evidence="2">The sequence shown here is derived from an EMBL/GenBank/DDBJ whole genome shotgun (WGS) entry which is preliminary data.</text>
</comment>
<feature type="transmembrane region" description="Helical" evidence="1">
    <location>
        <begin position="233"/>
        <end position="257"/>
    </location>
</feature>
<feature type="transmembrane region" description="Helical" evidence="1">
    <location>
        <begin position="150"/>
        <end position="170"/>
    </location>
</feature>